<proteinExistence type="predicted"/>
<keyword evidence="2" id="KW-1185">Reference proteome</keyword>
<dbReference type="Proteomes" id="UP000008493">
    <property type="component" value="Unassembled WGS sequence"/>
</dbReference>
<dbReference type="InterPro" id="IPR003428">
    <property type="entry name" value="MAM33"/>
</dbReference>
<dbReference type="OMA" id="RWLNNVK"/>
<accession>K5WJ69</accession>
<dbReference type="SUPFAM" id="SSF54529">
    <property type="entry name" value="Mitochondrial glycoprotein MAM33-like"/>
    <property type="match status" value="1"/>
</dbReference>
<protein>
    <recommendedName>
        <fullName evidence="3">Mitochondrial glyco protein</fullName>
    </recommendedName>
</protein>
<name>K5WJ69_AGABU</name>
<dbReference type="AlphaFoldDB" id="K5WJ69"/>
<dbReference type="STRING" id="597362.K5WJ69"/>
<evidence type="ECO:0000313" key="2">
    <source>
        <dbReference type="Proteomes" id="UP000008493"/>
    </source>
</evidence>
<evidence type="ECO:0000313" key="1">
    <source>
        <dbReference type="EMBL" id="EKM75336.1"/>
    </source>
</evidence>
<dbReference type="OrthoDB" id="278212at2759"/>
<dbReference type="PANTHER" id="PTHR10826">
    <property type="entry name" value="COMPLEMENT COMPONENT 1"/>
    <property type="match status" value="1"/>
</dbReference>
<dbReference type="GO" id="GO:0042256">
    <property type="term" value="P:cytosolic ribosome assembly"/>
    <property type="evidence" value="ECO:0007669"/>
    <property type="project" value="TreeGrafter"/>
</dbReference>
<dbReference type="Gene3D" id="3.10.280.10">
    <property type="entry name" value="Mitochondrial glycoprotein"/>
    <property type="match status" value="1"/>
</dbReference>
<evidence type="ECO:0008006" key="3">
    <source>
        <dbReference type="Google" id="ProtNLM"/>
    </source>
</evidence>
<dbReference type="InParanoid" id="K5WJ69"/>
<dbReference type="InterPro" id="IPR036561">
    <property type="entry name" value="MAM33_sf"/>
</dbReference>
<dbReference type="RefSeq" id="XP_007334035.1">
    <property type="nucleotide sequence ID" value="XM_007333973.1"/>
</dbReference>
<sequence>MSAIRAIRQVAVPLVARRTLCTATAVPRVGGMRVASLASSRVIASRGFMSSAKRFGEGSTDVTLSQKLQEELNYEKETGGSLEDVPQFLKDFKSHDVWTIEETPSHDEVTLSRKFGNESLRLIFSTGDVQQAEDEFNEDGEVAENEDDDTGSLYPLRASLTLTKPNVPGCLNLDLMIQDGSFVVDNISYYDDAKVGTELTAEADWKRRGLYIGPQFDTLDVAVQDEFDHFLQERGIDSSLGQFIPQYAEYKEQREYVNWLGKVKSFIDN</sequence>
<dbReference type="Pfam" id="PF02330">
    <property type="entry name" value="MAM33"/>
    <property type="match status" value="1"/>
</dbReference>
<dbReference type="eggNOG" id="KOG2536">
    <property type="taxonomic scope" value="Eukaryota"/>
</dbReference>
<dbReference type="KEGG" id="abp:AGABI1DRAFT116448"/>
<dbReference type="PANTHER" id="PTHR10826:SF1">
    <property type="entry name" value="COMPLEMENT COMPONENT 1 Q SUBCOMPONENT-BINDING PROTEIN, MITOCHONDRIAL"/>
    <property type="match status" value="1"/>
</dbReference>
<dbReference type="FunCoup" id="K5WJ69">
    <property type="interactions" value="108"/>
</dbReference>
<gene>
    <name evidence="1" type="ORF">AGABI1DRAFT_116448</name>
</gene>
<dbReference type="GO" id="GO:0005759">
    <property type="term" value="C:mitochondrial matrix"/>
    <property type="evidence" value="ECO:0007669"/>
    <property type="project" value="InterPro"/>
</dbReference>
<dbReference type="HOGENOM" id="CLU_072692_0_0_1"/>
<organism evidence="1 2">
    <name type="scientific">Agaricus bisporus var. burnettii (strain JB137-S8 / ATCC MYA-4627 / FGSC 10392)</name>
    <name type="common">White button mushroom</name>
    <dbReference type="NCBI Taxonomy" id="597362"/>
    <lineage>
        <taxon>Eukaryota</taxon>
        <taxon>Fungi</taxon>
        <taxon>Dikarya</taxon>
        <taxon>Basidiomycota</taxon>
        <taxon>Agaricomycotina</taxon>
        <taxon>Agaricomycetes</taxon>
        <taxon>Agaricomycetidae</taxon>
        <taxon>Agaricales</taxon>
        <taxon>Agaricineae</taxon>
        <taxon>Agaricaceae</taxon>
        <taxon>Agaricus</taxon>
    </lineage>
</organism>
<dbReference type="EMBL" id="JH971415">
    <property type="protein sequence ID" value="EKM75336.1"/>
    <property type="molecule type" value="Genomic_DNA"/>
</dbReference>
<dbReference type="GeneID" id="18825105"/>
<reference evidence="2" key="1">
    <citation type="journal article" date="2012" name="Proc. Natl. Acad. Sci. U.S.A.">
        <title>Genome sequence of the button mushroom Agaricus bisporus reveals mechanisms governing adaptation to a humic-rich ecological niche.</title>
        <authorList>
            <person name="Morin E."/>
            <person name="Kohler A."/>
            <person name="Baker A.R."/>
            <person name="Foulongne-Oriol M."/>
            <person name="Lombard V."/>
            <person name="Nagy L.G."/>
            <person name="Ohm R.A."/>
            <person name="Patyshakuliyeva A."/>
            <person name="Brun A."/>
            <person name="Aerts A.L."/>
            <person name="Bailey A.M."/>
            <person name="Billette C."/>
            <person name="Coutinho P.M."/>
            <person name="Deakin G."/>
            <person name="Doddapaneni H."/>
            <person name="Floudas D."/>
            <person name="Grimwood J."/>
            <person name="Hilden K."/>
            <person name="Kuees U."/>
            <person name="LaButti K.M."/>
            <person name="Lapidus A."/>
            <person name="Lindquist E.A."/>
            <person name="Lucas S.M."/>
            <person name="Murat C."/>
            <person name="Riley R.W."/>
            <person name="Salamov A.A."/>
            <person name="Schmutz J."/>
            <person name="Subramanian V."/>
            <person name="Woesten H.A.B."/>
            <person name="Xu J."/>
            <person name="Eastwood D.C."/>
            <person name="Foster G.D."/>
            <person name="Sonnenberg A.S."/>
            <person name="Cullen D."/>
            <person name="de Vries R.P."/>
            <person name="Lundell T."/>
            <person name="Hibbett D.S."/>
            <person name="Henrissat B."/>
            <person name="Burton K.S."/>
            <person name="Kerrigan R.W."/>
            <person name="Challen M.P."/>
            <person name="Grigoriev I.V."/>
            <person name="Martin F."/>
        </authorList>
    </citation>
    <scope>NUCLEOTIDE SEQUENCE [LARGE SCALE GENOMIC DNA]</scope>
    <source>
        <strain evidence="2">JB137-S8 / ATCC MYA-4627 / FGSC 10392</strain>
    </source>
</reference>